<dbReference type="Proteomes" id="UP000693970">
    <property type="component" value="Unassembled WGS sequence"/>
</dbReference>
<dbReference type="GO" id="GO:0005524">
    <property type="term" value="F:ATP binding"/>
    <property type="evidence" value="ECO:0007669"/>
    <property type="project" value="UniProtKB-UniRule"/>
</dbReference>
<feature type="domain" description="ATP-grasp" evidence="6">
    <location>
        <begin position="152"/>
        <end position="353"/>
    </location>
</feature>
<dbReference type="AlphaFoldDB" id="A0A9K3LR06"/>
<dbReference type="Pfam" id="PF13535">
    <property type="entry name" value="ATP-grasp_4"/>
    <property type="match status" value="2"/>
</dbReference>
<reference evidence="7" key="1">
    <citation type="journal article" date="2021" name="Sci. Rep.">
        <title>Diploid genomic architecture of Nitzschia inconspicua, an elite biomass production diatom.</title>
        <authorList>
            <person name="Oliver A."/>
            <person name="Podell S."/>
            <person name="Pinowska A."/>
            <person name="Traller J.C."/>
            <person name="Smith S.R."/>
            <person name="McClure R."/>
            <person name="Beliaev A."/>
            <person name="Bohutskyi P."/>
            <person name="Hill E.A."/>
            <person name="Rabines A."/>
            <person name="Zheng H."/>
            <person name="Allen L.Z."/>
            <person name="Kuo A."/>
            <person name="Grigoriev I.V."/>
            <person name="Allen A.E."/>
            <person name="Hazlebeck D."/>
            <person name="Allen E.E."/>
        </authorList>
    </citation>
    <scope>NUCLEOTIDE SEQUENCE</scope>
    <source>
        <strain evidence="7">Hildebrandi</strain>
    </source>
</reference>
<evidence type="ECO:0000256" key="4">
    <source>
        <dbReference type="PROSITE-ProRule" id="PRU00409"/>
    </source>
</evidence>
<accession>A0A9K3LR06</accession>
<sequence>MPPQTNADAANGSIQEDSPYLQQNRRIAVLVDPYSTGCIVAQEMQKRGFLIIALWTTGFAEAMKLHVPKSCGRMDYFAQVDQQETLEKTKAVLENAADGHTIAAVLAGGEAGVDYADALSEYFAQTQTGDDTDPILTNGTKIPNRRDKYVQQELIKQAGLRGVRQAGSDKFEEVESFLKTESYPVVLKPTESAGSDGVKLCYTFEEAKEHFQKLMSSQLVNGGECPSVLCQEFLKGTEYVVDHVSRDGVHKTCMVWVYDKRKANGSSFVYFGMKPVDPTTEQSKILINYTRRVLDAMGILHGPTHAEIMMTAEGPCLVEMNCRSHGGDGCWRPLACALTGGYSQVEVAADAFVDPKAFSRIPDKPSYPFKAYGQEVIFVNNSCGKVKSTPGYDVIKNMPSFVHMDGLVSPGAEVDYTVDLITGIGSVIVMHKDQAVVERDIQFIRYLEEINGFFVYETKLENLKRPRGDTIMFETTPTPAVGKKGHTHRRVFSSDGPSLIRHMSNDRPELRGPLIKRMTTVDSSQEAVVIVDPYSTGCCIAEEITKRGFSVIALWTRGFAPEMKTHVPLSCGPIKYLAEVEEAESLVATSEAVYNAAGRLRVVACLAGGEAGVDLADALSEHMKIRTNGTAIPNRRDKKVQQEIIRKHGLRSVRQAGGAKFSDVEEFLKTEPYPVVLKPVESAGSDGVKLCHSFEEAEEHFHVLMKSQMVNGGSCPAVLCQEFLRGKEYVVDHVSRDGIHKTVMLWVYDKRPCHGSAFVYFGCVPVDSESPEAKILIPYVRGVLDALEFRNGPSHAEVMMTPDGPCLVEMNCRAHGGDGNWRPLCLALTGGYSQVEATVDSYLDKRQFLLIPDKPPSPFKASGQEVILVSYDRGVVKDTPGFEDIKELPSYVYLETGVRPGSVIDYTVDLFTGIGSVILMHHDAKVLEEDVRRIREMEKNHELFTFANQSGFMTSPSVSEFNPLPESAVASGRSDW</sequence>
<keyword evidence="2 4" id="KW-0547">Nucleotide-binding</keyword>
<keyword evidence="3 4" id="KW-0067">ATP-binding</keyword>
<dbReference type="PANTHER" id="PTHR43585:SF2">
    <property type="entry name" value="ATP-GRASP ENZYME FSQD"/>
    <property type="match status" value="1"/>
</dbReference>
<reference evidence="7" key="2">
    <citation type="submission" date="2021-04" db="EMBL/GenBank/DDBJ databases">
        <authorList>
            <person name="Podell S."/>
        </authorList>
    </citation>
    <scope>NUCLEOTIDE SEQUENCE</scope>
    <source>
        <strain evidence="7">Hildebrandi</strain>
    </source>
</reference>
<feature type="domain" description="ATP-grasp" evidence="6">
    <location>
        <begin position="642"/>
        <end position="843"/>
    </location>
</feature>
<keyword evidence="1" id="KW-0436">Ligase</keyword>
<dbReference type="PROSITE" id="PS50975">
    <property type="entry name" value="ATP_GRASP"/>
    <property type="match status" value="2"/>
</dbReference>
<protein>
    <submittedName>
        <fullName evidence="7">ATP-grasp domain containing protein</fullName>
    </submittedName>
</protein>
<dbReference type="EMBL" id="JAGRRH010000009">
    <property type="protein sequence ID" value="KAG7365346.1"/>
    <property type="molecule type" value="Genomic_DNA"/>
</dbReference>
<evidence type="ECO:0000256" key="3">
    <source>
        <dbReference type="ARBA" id="ARBA00022840"/>
    </source>
</evidence>
<dbReference type="GO" id="GO:0046872">
    <property type="term" value="F:metal ion binding"/>
    <property type="evidence" value="ECO:0007669"/>
    <property type="project" value="InterPro"/>
</dbReference>
<dbReference type="GO" id="GO:0016874">
    <property type="term" value="F:ligase activity"/>
    <property type="evidence" value="ECO:0007669"/>
    <property type="project" value="UniProtKB-KW"/>
</dbReference>
<proteinExistence type="predicted"/>
<organism evidence="7 8">
    <name type="scientific">Nitzschia inconspicua</name>
    <dbReference type="NCBI Taxonomy" id="303405"/>
    <lineage>
        <taxon>Eukaryota</taxon>
        <taxon>Sar</taxon>
        <taxon>Stramenopiles</taxon>
        <taxon>Ochrophyta</taxon>
        <taxon>Bacillariophyta</taxon>
        <taxon>Bacillariophyceae</taxon>
        <taxon>Bacillariophycidae</taxon>
        <taxon>Bacillariales</taxon>
        <taxon>Bacillariaceae</taxon>
        <taxon>Nitzschia</taxon>
    </lineage>
</organism>
<dbReference type="OrthoDB" id="434648at2759"/>
<comment type="caution">
    <text evidence="7">The sequence shown here is derived from an EMBL/GenBank/DDBJ whole genome shotgun (WGS) entry which is preliminary data.</text>
</comment>
<evidence type="ECO:0000259" key="6">
    <source>
        <dbReference type="PROSITE" id="PS50975"/>
    </source>
</evidence>
<evidence type="ECO:0000256" key="5">
    <source>
        <dbReference type="SAM" id="MobiDB-lite"/>
    </source>
</evidence>
<dbReference type="SMART" id="SM01209">
    <property type="entry name" value="GARS_A"/>
    <property type="match status" value="1"/>
</dbReference>
<dbReference type="InterPro" id="IPR011761">
    <property type="entry name" value="ATP-grasp"/>
</dbReference>
<dbReference type="PANTHER" id="PTHR43585">
    <property type="entry name" value="FUMIPYRROLE BIOSYNTHESIS PROTEIN C"/>
    <property type="match status" value="1"/>
</dbReference>
<feature type="region of interest" description="Disordered" evidence="5">
    <location>
        <begin position="955"/>
        <end position="976"/>
    </location>
</feature>
<gene>
    <name evidence="7" type="ORF">IV203_038549</name>
</gene>
<evidence type="ECO:0000313" key="7">
    <source>
        <dbReference type="EMBL" id="KAG7365346.1"/>
    </source>
</evidence>
<keyword evidence="8" id="KW-1185">Reference proteome</keyword>
<dbReference type="InterPro" id="IPR052032">
    <property type="entry name" value="ATP-dep_AA_Ligase"/>
</dbReference>
<evidence type="ECO:0000256" key="2">
    <source>
        <dbReference type="ARBA" id="ARBA00022741"/>
    </source>
</evidence>
<evidence type="ECO:0000313" key="8">
    <source>
        <dbReference type="Proteomes" id="UP000693970"/>
    </source>
</evidence>
<name>A0A9K3LR06_9STRA</name>
<evidence type="ECO:0000256" key="1">
    <source>
        <dbReference type="ARBA" id="ARBA00022598"/>
    </source>
</evidence>